<dbReference type="AlphaFoldDB" id="A0A1F5L554"/>
<evidence type="ECO:0000313" key="1">
    <source>
        <dbReference type="EMBL" id="OGE48051.1"/>
    </source>
</evidence>
<accession>A0A1F5L554</accession>
<proteinExistence type="predicted"/>
<sequence>MSMRKLYQAVNVPQALWGISAWYCPAARQMPAWEMARLSISTAALDIELFLLPMKLRLQQSIEECAIRILTGPQWASPRSAKIGRKPAERREGGWTPLEALVWKKGPLKSSIKNKDCAEKWEEKVAFVLPPWERRISCFMEPSEAALATHDSIIQRKRTQEGSETFSITYTDGSGLEGHIGAAAVNIHDGDTVISDRRHLGTESQSTVYAAEFSGIEMALARTISDNKANTNIIGSKRKVEWPNQ</sequence>
<evidence type="ECO:0008006" key="3">
    <source>
        <dbReference type="Google" id="ProtNLM"/>
    </source>
</evidence>
<dbReference type="Proteomes" id="UP000177622">
    <property type="component" value="Unassembled WGS sequence"/>
</dbReference>
<organism evidence="1 2">
    <name type="scientific">Penicillium arizonense</name>
    <dbReference type="NCBI Taxonomy" id="1835702"/>
    <lineage>
        <taxon>Eukaryota</taxon>
        <taxon>Fungi</taxon>
        <taxon>Dikarya</taxon>
        <taxon>Ascomycota</taxon>
        <taxon>Pezizomycotina</taxon>
        <taxon>Eurotiomycetes</taxon>
        <taxon>Eurotiomycetidae</taxon>
        <taxon>Eurotiales</taxon>
        <taxon>Aspergillaceae</taxon>
        <taxon>Penicillium</taxon>
    </lineage>
</organism>
<name>A0A1F5L554_PENAI</name>
<dbReference type="RefSeq" id="XP_022483507.1">
    <property type="nucleotide sequence ID" value="XM_022636618.1"/>
</dbReference>
<gene>
    <name evidence="1" type="ORF">PENARI_c033G01313</name>
</gene>
<dbReference type="STRING" id="1835702.A0A1F5L554"/>
<comment type="caution">
    <text evidence="1">The sequence shown here is derived from an EMBL/GenBank/DDBJ whole genome shotgun (WGS) entry which is preliminary data.</text>
</comment>
<reference evidence="1 2" key="1">
    <citation type="journal article" date="2016" name="Sci. Rep.">
        <title>Penicillium arizonense, a new, genome sequenced fungal species, reveals a high chemical diversity in secreted metabolites.</title>
        <authorList>
            <person name="Grijseels S."/>
            <person name="Nielsen J.C."/>
            <person name="Randelovic M."/>
            <person name="Nielsen J."/>
            <person name="Nielsen K.F."/>
            <person name="Workman M."/>
            <person name="Frisvad J.C."/>
        </authorList>
    </citation>
    <scope>NUCLEOTIDE SEQUENCE [LARGE SCALE GENOMIC DNA]</scope>
    <source>
        <strain evidence="1 2">CBS 141311</strain>
    </source>
</reference>
<keyword evidence="2" id="KW-1185">Reference proteome</keyword>
<dbReference type="OrthoDB" id="4369025at2759"/>
<dbReference type="GeneID" id="34581352"/>
<dbReference type="EMBL" id="LXJU01000033">
    <property type="protein sequence ID" value="OGE48051.1"/>
    <property type="molecule type" value="Genomic_DNA"/>
</dbReference>
<evidence type="ECO:0000313" key="2">
    <source>
        <dbReference type="Proteomes" id="UP000177622"/>
    </source>
</evidence>
<protein>
    <recommendedName>
        <fullName evidence="3">RNase H type-1 domain-containing protein</fullName>
    </recommendedName>
</protein>